<dbReference type="Pfam" id="PF00015">
    <property type="entry name" value="MCPsignal"/>
    <property type="match status" value="1"/>
</dbReference>
<dbReference type="SUPFAM" id="SSF58104">
    <property type="entry name" value="Methyl-accepting chemotaxis protein (MCP) signaling domain"/>
    <property type="match status" value="1"/>
</dbReference>
<dbReference type="OrthoDB" id="3288815at2"/>
<evidence type="ECO:0000256" key="6">
    <source>
        <dbReference type="SAM" id="MobiDB-lite"/>
    </source>
</evidence>
<proteinExistence type="inferred from homology"/>
<protein>
    <submittedName>
        <fullName evidence="8">Chemotaxis protein</fullName>
    </submittedName>
</protein>
<sequence>MIGVRIGYRRLLREQRNLPPPAPVLPLTEVEKYANGIERFATEVTPIWSAHIESSRQQMEQAVSELTMRFGGIIRNLDVALSASSATLQSGDQDIFGSSNARLQQVVQALDAALQENVVVLERIRSLSGFVGELKNMAKEVARIAEQTNLIALNAAIEAARAGEAGRGFAVVADEVRKLSNQSGETGKLIGAKVDQVSTAIHGTLSAVEKSTEKEAAVVAASSENIRTVLAGLQQAFENLQNNAVNLNQSAQMIKQEINGSIVQFQFQDRIGQVLVHVRDSINDFPRQVQLSHAGGTLSLKPLVADEILHALTSSYTMESEHVHHGAGSPVNEHHASEITFF</sequence>
<keyword evidence="9" id="KW-1185">Reference proteome</keyword>
<dbReference type="InterPro" id="IPR004089">
    <property type="entry name" value="MCPsignal_dom"/>
</dbReference>
<feature type="compositionally biased region" description="Basic and acidic residues" evidence="6">
    <location>
        <begin position="332"/>
        <end position="342"/>
    </location>
</feature>
<keyword evidence="2 4" id="KW-0807">Transducer</keyword>
<evidence type="ECO:0000256" key="2">
    <source>
        <dbReference type="ARBA" id="ARBA00023224"/>
    </source>
</evidence>
<dbReference type="SMART" id="SM00283">
    <property type="entry name" value="MA"/>
    <property type="match status" value="1"/>
</dbReference>
<keyword evidence="5" id="KW-0175">Coiled coil</keyword>
<dbReference type="GO" id="GO:0016020">
    <property type="term" value="C:membrane"/>
    <property type="evidence" value="ECO:0007669"/>
    <property type="project" value="UniProtKB-SubCell"/>
</dbReference>
<feature type="domain" description="Methyl-accepting transducer" evidence="7">
    <location>
        <begin position="53"/>
        <end position="252"/>
    </location>
</feature>
<evidence type="ECO:0000256" key="5">
    <source>
        <dbReference type="SAM" id="Coils"/>
    </source>
</evidence>
<reference evidence="9" key="1">
    <citation type="submission" date="2016-03" db="EMBL/GenBank/DDBJ databases">
        <authorList>
            <person name="Heylen K."/>
            <person name="De Vos P."/>
            <person name="Vekeman B."/>
        </authorList>
    </citation>
    <scope>NUCLEOTIDE SEQUENCE [LARGE SCALE GENOMIC DNA]</scope>
    <source>
        <strain evidence="9">R-45383</strain>
    </source>
</reference>
<dbReference type="Gene3D" id="1.10.287.950">
    <property type="entry name" value="Methyl-accepting chemotaxis protein"/>
    <property type="match status" value="1"/>
</dbReference>
<dbReference type="PRINTS" id="PR00260">
    <property type="entry name" value="CHEMTRNSDUCR"/>
</dbReference>
<dbReference type="Proteomes" id="UP000077628">
    <property type="component" value="Unassembled WGS sequence"/>
</dbReference>
<gene>
    <name evidence="8" type="ORF">A1355_17175</name>
</gene>
<dbReference type="GO" id="GO:0007165">
    <property type="term" value="P:signal transduction"/>
    <property type="evidence" value="ECO:0007669"/>
    <property type="project" value="UniProtKB-KW"/>
</dbReference>
<dbReference type="PANTHER" id="PTHR32089:SF112">
    <property type="entry name" value="LYSOZYME-LIKE PROTEIN-RELATED"/>
    <property type="match status" value="1"/>
</dbReference>
<dbReference type="EMBL" id="LUUK01000007">
    <property type="protein sequence ID" value="OAI28902.1"/>
    <property type="molecule type" value="Genomic_DNA"/>
</dbReference>
<dbReference type="GO" id="GO:0004888">
    <property type="term" value="F:transmembrane signaling receptor activity"/>
    <property type="evidence" value="ECO:0007669"/>
    <property type="project" value="InterPro"/>
</dbReference>
<evidence type="ECO:0000256" key="1">
    <source>
        <dbReference type="ARBA" id="ARBA00004370"/>
    </source>
</evidence>
<comment type="similarity">
    <text evidence="3">Belongs to the methyl-accepting chemotaxis (MCP) protein family.</text>
</comment>
<dbReference type="InterPro" id="IPR004090">
    <property type="entry name" value="Chemotax_Me-accpt_rcpt"/>
</dbReference>
<dbReference type="PROSITE" id="PS50111">
    <property type="entry name" value="CHEMOTAXIS_TRANSDUC_2"/>
    <property type="match status" value="1"/>
</dbReference>
<evidence type="ECO:0000313" key="8">
    <source>
        <dbReference type="EMBL" id="OAI28902.1"/>
    </source>
</evidence>
<name>A0A177PFT0_9GAMM</name>
<evidence type="ECO:0000259" key="7">
    <source>
        <dbReference type="PROSITE" id="PS50111"/>
    </source>
</evidence>
<organism evidence="8 9">
    <name type="scientific">Methylomonas koyamae</name>
    <dbReference type="NCBI Taxonomy" id="702114"/>
    <lineage>
        <taxon>Bacteria</taxon>
        <taxon>Pseudomonadati</taxon>
        <taxon>Pseudomonadota</taxon>
        <taxon>Gammaproteobacteria</taxon>
        <taxon>Methylococcales</taxon>
        <taxon>Methylococcaceae</taxon>
        <taxon>Methylomonas</taxon>
    </lineage>
</organism>
<dbReference type="PANTHER" id="PTHR32089">
    <property type="entry name" value="METHYL-ACCEPTING CHEMOTAXIS PROTEIN MCPB"/>
    <property type="match status" value="1"/>
</dbReference>
<comment type="subcellular location">
    <subcellularLocation>
        <location evidence="1">Membrane</location>
    </subcellularLocation>
</comment>
<comment type="caution">
    <text evidence="8">The sequence shown here is derived from an EMBL/GenBank/DDBJ whole genome shotgun (WGS) entry which is preliminary data.</text>
</comment>
<dbReference type="STRING" id="702114.A1355_17175"/>
<feature type="region of interest" description="Disordered" evidence="6">
    <location>
        <begin position="323"/>
        <end position="342"/>
    </location>
</feature>
<evidence type="ECO:0000256" key="3">
    <source>
        <dbReference type="ARBA" id="ARBA00029447"/>
    </source>
</evidence>
<feature type="coiled-coil region" evidence="5">
    <location>
        <begin position="223"/>
        <end position="257"/>
    </location>
</feature>
<dbReference type="RefSeq" id="WP_064023984.1">
    <property type="nucleotide sequence ID" value="NZ_LUUK01000007.1"/>
</dbReference>
<dbReference type="GO" id="GO:0006935">
    <property type="term" value="P:chemotaxis"/>
    <property type="evidence" value="ECO:0007669"/>
    <property type="project" value="InterPro"/>
</dbReference>
<evidence type="ECO:0000313" key="9">
    <source>
        <dbReference type="Proteomes" id="UP000077628"/>
    </source>
</evidence>
<dbReference type="AlphaFoldDB" id="A0A177PFT0"/>
<accession>A0A177PFT0</accession>
<evidence type="ECO:0000256" key="4">
    <source>
        <dbReference type="PROSITE-ProRule" id="PRU00284"/>
    </source>
</evidence>